<accession>A0A8S1X2V5</accession>
<comment type="caution">
    <text evidence="4">The sequence shown here is derived from an EMBL/GenBank/DDBJ whole genome shotgun (WGS) entry which is preliminary data.</text>
</comment>
<dbReference type="PANTHER" id="PTHR45689">
    <property type="entry name" value="I[[H]] CHANNEL, ISOFORM E"/>
    <property type="match status" value="1"/>
</dbReference>
<dbReference type="GO" id="GO:0003254">
    <property type="term" value="P:regulation of membrane depolarization"/>
    <property type="evidence" value="ECO:0007669"/>
    <property type="project" value="TreeGrafter"/>
</dbReference>
<keyword evidence="5" id="KW-1185">Reference proteome</keyword>
<dbReference type="AlphaFoldDB" id="A0A8S1X2V5"/>
<name>A0A8S1X2V5_PAROT</name>
<feature type="region of interest" description="Disordered" evidence="1">
    <location>
        <begin position="633"/>
        <end position="657"/>
    </location>
</feature>
<keyword evidence="2" id="KW-0812">Transmembrane</keyword>
<keyword evidence="2" id="KW-1133">Transmembrane helix</keyword>
<dbReference type="Proteomes" id="UP000683925">
    <property type="component" value="Unassembled WGS sequence"/>
</dbReference>
<dbReference type="OMA" id="KCYACQS"/>
<reference evidence="4" key="1">
    <citation type="submission" date="2021-01" db="EMBL/GenBank/DDBJ databases">
        <authorList>
            <consortium name="Genoscope - CEA"/>
            <person name="William W."/>
        </authorList>
    </citation>
    <scope>NUCLEOTIDE SEQUENCE</scope>
</reference>
<evidence type="ECO:0000256" key="2">
    <source>
        <dbReference type="SAM" id="Phobius"/>
    </source>
</evidence>
<feature type="transmembrane region" description="Helical" evidence="2">
    <location>
        <begin position="153"/>
        <end position="172"/>
    </location>
</feature>
<feature type="transmembrane region" description="Helical" evidence="2">
    <location>
        <begin position="184"/>
        <end position="203"/>
    </location>
</feature>
<organism evidence="4 5">
    <name type="scientific">Paramecium octaurelia</name>
    <dbReference type="NCBI Taxonomy" id="43137"/>
    <lineage>
        <taxon>Eukaryota</taxon>
        <taxon>Sar</taxon>
        <taxon>Alveolata</taxon>
        <taxon>Ciliophora</taxon>
        <taxon>Intramacronucleata</taxon>
        <taxon>Oligohymenophorea</taxon>
        <taxon>Peniculida</taxon>
        <taxon>Parameciidae</taxon>
        <taxon>Paramecium</taxon>
    </lineage>
</organism>
<dbReference type="InterPro" id="IPR051413">
    <property type="entry name" value="K/Na_HCN_channel"/>
</dbReference>
<evidence type="ECO:0000256" key="1">
    <source>
        <dbReference type="SAM" id="MobiDB-lite"/>
    </source>
</evidence>
<evidence type="ECO:0000313" key="4">
    <source>
        <dbReference type="EMBL" id="CAD8196688.1"/>
    </source>
</evidence>
<dbReference type="Pfam" id="PF07885">
    <property type="entry name" value="Ion_trans_2"/>
    <property type="match status" value="1"/>
</dbReference>
<dbReference type="EMBL" id="CAJJDP010000112">
    <property type="protein sequence ID" value="CAD8196688.1"/>
    <property type="molecule type" value="Genomic_DNA"/>
</dbReference>
<evidence type="ECO:0000259" key="3">
    <source>
        <dbReference type="Pfam" id="PF07885"/>
    </source>
</evidence>
<sequence length="866" mass="102913">MQENMRVSTTGAKLFTEGNHTEAQPFRQQIKGQLSSGGESMMMYQRMLTQKSERKTHYVQQFCSNLKSQTNRFGVIPEEYISFIGDKTSYRNSSTFNIRLMHKNFSLQLELKFFEKIKQFFSRYLNMLIQCLKRIELFQPESSIKLIWDSASLVSRLYFLFLIPLDIAWSKYSFMFDMYNLTSFIFQMVLLGDLIVGLNTAFYKQGQLVTDRKQIVYHNFLKCFGLEWTSTIQLLVYQILTQDPLITQYIKDYKIYLTLVTFLVHYSTIQECLEYYEEGLNLSKKASSIIELVKLIAVLFFIIHMFSCFWFWVGDYSHNNYGVSWLENIVDKEWEIQYLSSVYYSTVTMFTIGYGDVLPQSNLERIVCCLFIIMASLQLPYSINTVGAIISKISEYGEDKKRKLRIINSYMQKKRIPFPLQSEIRQYLNYYWQLNKEKDADEAGQMINQLSENLKERLTQESNSVILNQCALFRYRFTPAFKRELIKSLKTKILAPETIVGDKKELVYIESGTIDMYGDQQCNLKLQSFNANQTIGLIPFITGKLQPETYKSQGFCLLMTLSHRKFKKTLKDFPNDYEIYCQMKDYLLFNGNETTIFPRKCYACQSSTHYSHECPVVHYVPDREKIIKKHTISTTQQRKRIPRQENKRARYPSRKNPQQSLIRASFIVQQENQNIVKLYDIPYVVEEEAKIHSLNSYQSIKNKPKNNEETRKQIMLRFKHLVKKITLIDKYYPQFMMTILKKFRHNQNYFSQQSQLKQLKIRYDHIKQLTKVDPQLLNDIDDVIRINSEYDMCQNSEFEAPKNFIHYNPKFNFNNVKLKIDKSKMRILNEFQRYCLFPAVIMRKFHSTKTTQDLVTYKRRKNVFMK</sequence>
<dbReference type="GO" id="GO:0035725">
    <property type="term" value="P:sodium ion transmembrane transport"/>
    <property type="evidence" value="ECO:0007669"/>
    <property type="project" value="TreeGrafter"/>
</dbReference>
<gene>
    <name evidence="4" type="ORF">POCTA_138.1.T1120131</name>
</gene>
<protein>
    <recommendedName>
        <fullName evidence="3">Potassium channel domain-containing protein</fullName>
    </recommendedName>
</protein>
<evidence type="ECO:0000313" key="5">
    <source>
        <dbReference type="Proteomes" id="UP000683925"/>
    </source>
</evidence>
<dbReference type="GO" id="GO:0005249">
    <property type="term" value="F:voltage-gated potassium channel activity"/>
    <property type="evidence" value="ECO:0007669"/>
    <property type="project" value="TreeGrafter"/>
</dbReference>
<keyword evidence="2" id="KW-0472">Membrane</keyword>
<dbReference type="GO" id="GO:0098855">
    <property type="term" value="C:HCN channel complex"/>
    <property type="evidence" value="ECO:0007669"/>
    <property type="project" value="TreeGrafter"/>
</dbReference>
<dbReference type="InterPro" id="IPR013099">
    <property type="entry name" value="K_chnl_dom"/>
</dbReference>
<proteinExistence type="predicted"/>
<dbReference type="OrthoDB" id="421226at2759"/>
<feature type="domain" description="Potassium channel" evidence="3">
    <location>
        <begin position="320"/>
        <end position="391"/>
    </location>
</feature>
<feature type="transmembrane region" description="Helical" evidence="2">
    <location>
        <begin position="292"/>
        <end position="313"/>
    </location>
</feature>
<dbReference type="PANTHER" id="PTHR45689:SF5">
    <property type="entry name" value="I[[H]] CHANNEL, ISOFORM E"/>
    <property type="match status" value="1"/>
</dbReference>